<dbReference type="AlphaFoldDB" id="A0A6G4WJS2"/>
<dbReference type="EMBL" id="JAAKZF010000075">
    <property type="protein sequence ID" value="NGO55011.1"/>
    <property type="molecule type" value="Genomic_DNA"/>
</dbReference>
<dbReference type="RefSeq" id="WP_165033377.1">
    <property type="nucleotide sequence ID" value="NZ_JAAKZF010000075.1"/>
</dbReference>
<sequence length="196" mass="21174">MTRSGPPGTELELAEIDENEDIPVEAEGMAAAVLLAVALVLIALAPFATESQPAGKAWYLAPINWPLFSLGIAALAGASIVGRFFTAWRTADDRIAFRQRALWAFGGLGVALEYSLYFCVYLLGVDWFGFTIATLLFLQLVVWRSGLRGPKWVAAAFAVTVGIVIVFRLGIGLWFPLAPIFKLFPAWVGNTLGGIL</sequence>
<keyword evidence="1" id="KW-0472">Membrane</keyword>
<name>A0A6G4WJS2_9HYPH</name>
<comment type="caution">
    <text evidence="2">The sequence shown here is derived from an EMBL/GenBank/DDBJ whole genome shotgun (WGS) entry which is preliminary data.</text>
</comment>
<proteinExistence type="predicted"/>
<feature type="transmembrane region" description="Helical" evidence="1">
    <location>
        <begin position="124"/>
        <end position="143"/>
    </location>
</feature>
<feature type="transmembrane region" description="Helical" evidence="1">
    <location>
        <begin position="100"/>
        <end position="118"/>
    </location>
</feature>
<reference evidence="2 3" key="1">
    <citation type="submission" date="2020-02" db="EMBL/GenBank/DDBJ databases">
        <title>Genome sequence of strain CCNWXJ40-4.</title>
        <authorList>
            <person name="Gao J."/>
            <person name="Sun J."/>
        </authorList>
    </citation>
    <scope>NUCLEOTIDE SEQUENCE [LARGE SCALE GENOMIC DNA]</scope>
    <source>
        <strain evidence="2 3">CCNWXJ 40-4</strain>
    </source>
</reference>
<accession>A0A6G4WJS2</accession>
<evidence type="ECO:0000313" key="3">
    <source>
        <dbReference type="Proteomes" id="UP001642900"/>
    </source>
</evidence>
<evidence type="ECO:0000313" key="2">
    <source>
        <dbReference type="EMBL" id="NGO55011.1"/>
    </source>
</evidence>
<organism evidence="2 3">
    <name type="scientific">Allomesorhizobium camelthorni</name>
    <dbReference type="NCBI Taxonomy" id="475069"/>
    <lineage>
        <taxon>Bacteria</taxon>
        <taxon>Pseudomonadati</taxon>
        <taxon>Pseudomonadota</taxon>
        <taxon>Alphaproteobacteria</taxon>
        <taxon>Hyphomicrobiales</taxon>
        <taxon>Phyllobacteriaceae</taxon>
        <taxon>Allomesorhizobium</taxon>
    </lineage>
</organism>
<feature type="transmembrane region" description="Helical" evidence="1">
    <location>
        <begin position="29"/>
        <end position="48"/>
    </location>
</feature>
<keyword evidence="3" id="KW-1185">Reference proteome</keyword>
<keyword evidence="1" id="KW-0812">Transmembrane</keyword>
<evidence type="ECO:0008006" key="4">
    <source>
        <dbReference type="Google" id="ProtNLM"/>
    </source>
</evidence>
<feature type="transmembrane region" description="Helical" evidence="1">
    <location>
        <begin position="152"/>
        <end position="175"/>
    </location>
</feature>
<protein>
    <recommendedName>
        <fullName evidence="4">Tripartite tricarboxylate transporter TctB family protein</fullName>
    </recommendedName>
</protein>
<feature type="transmembrane region" description="Helical" evidence="1">
    <location>
        <begin position="68"/>
        <end position="88"/>
    </location>
</feature>
<evidence type="ECO:0000256" key="1">
    <source>
        <dbReference type="SAM" id="Phobius"/>
    </source>
</evidence>
<keyword evidence="1" id="KW-1133">Transmembrane helix</keyword>
<dbReference type="Proteomes" id="UP001642900">
    <property type="component" value="Unassembled WGS sequence"/>
</dbReference>
<gene>
    <name evidence="2" type="ORF">G6N73_28625</name>
</gene>